<dbReference type="EMBL" id="KQ085923">
    <property type="protein sequence ID" value="KLO15871.1"/>
    <property type="molecule type" value="Genomic_DNA"/>
</dbReference>
<dbReference type="PANTHER" id="PTHR46355">
    <property type="entry name" value="UPF0428 PROTEIN CXORF56"/>
    <property type="match status" value="1"/>
</dbReference>
<dbReference type="Proteomes" id="UP000053477">
    <property type="component" value="Unassembled WGS sequence"/>
</dbReference>
<dbReference type="GO" id="GO:0090158">
    <property type="term" value="P:endoplasmic reticulum membrane organization"/>
    <property type="evidence" value="ECO:0007669"/>
    <property type="project" value="TreeGrafter"/>
</dbReference>
<reference evidence="3 4" key="1">
    <citation type="submission" date="2015-04" db="EMBL/GenBank/DDBJ databases">
        <title>Complete genome sequence of Schizopora paradoxa KUC8140, a cosmopolitan wood degrader in East Asia.</title>
        <authorList>
            <consortium name="DOE Joint Genome Institute"/>
            <person name="Min B."/>
            <person name="Park H."/>
            <person name="Jang Y."/>
            <person name="Kim J.-J."/>
            <person name="Kim K.H."/>
            <person name="Pangilinan J."/>
            <person name="Lipzen A."/>
            <person name="Riley R."/>
            <person name="Grigoriev I.V."/>
            <person name="Spatafora J.W."/>
            <person name="Choi I.-G."/>
        </authorList>
    </citation>
    <scope>NUCLEOTIDE SEQUENCE [LARGE SCALE GENOMIC DNA]</scope>
    <source>
        <strain evidence="3 4">KUC8140</strain>
    </source>
</reference>
<name>A0A0H2SFL2_9AGAM</name>
<sequence length="159" mass="17379">MSKRVSRSTVSSSTEAKPTASSTTALHVYYCICGEFILVIDKPLSSLPRRKTDNAIIVRSQDSNDAKSCIFKLNSSTPKDTEAVLIDRPEGLEKQYRFQCPRCSLVVAYQSFPPPAKAAPFLYVLHGALTQQQGQVPSDAFDVHWDGLVEGSSTDGPNP</sequence>
<evidence type="ECO:0000259" key="2">
    <source>
        <dbReference type="Pfam" id="PF25809"/>
    </source>
</evidence>
<dbReference type="STRING" id="27342.A0A0H2SFL2"/>
<comment type="similarity">
    <text evidence="1">Belongs to the STEEP1 family.</text>
</comment>
<keyword evidence="4" id="KW-1185">Reference proteome</keyword>
<dbReference type="InterPro" id="IPR057965">
    <property type="entry name" value="STEEP1_dom"/>
</dbReference>
<dbReference type="GO" id="GO:0005737">
    <property type="term" value="C:cytoplasm"/>
    <property type="evidence" value="ECO:0007669"/>
    <property type="project" value="GOC"/>
</dbReference>
<evidence type="ECO:0000256" key="1">
    <source>
        <dbReference type="ARBA" id="ARBA00024205"/>
    </source>
</evidence>
<dbReference type="AlphaFoldDB" id="A0A0H2SFL2"/>
<dbReference type="GO" id="GO:0006888">
    <property type="term" value="P:endoplasmic reticulum to Golgi vesicle-mediated transport"/>
    <property type="evidence" value="ECO:0007669"/>
    <property type="project" value="TreeGrafter"/>
</dbReference>
<protein>
    <recommendedName>
        <fullName evidence="2">STEEP1 domain-containing protein</fullName>
    </recommendedName>
</protein>
<feature type="domain" description="STEEP1" evidence="2">
    <location>
        <begin position="21"/>
        <end position="138"/>
    </location>
</feature>
<evidence type="ECO:0000313" key="4">
    <source>
        <dbReference type="Proteomes" id="UP000053477"/>
    </source>
</evidence>
<dbReference type="InParanoid" id="A0A0H2SFL2"/>
<dbReference type="PANTHER" id="PTHR46355:SF1">
    <property type="entry name" value="STING ER EXIT PROTEIN"/>
    <property type="match status" value="1"/>
</dbReference>
<gene>
    <name evidence="3" type="ORF">SCHPADRAFT_914261</name>
</gene>
<evidence type="ECO:0000313" key="3">
    <source>
        <dbReference type="EMBL" id="KLO15871.1"/>
    </source>
</evidence>
<organism evidence="3 4">
    <name type="scientific">Schizopora paradoxa</name>
    <dbReference type="NCBI Taxonomy" id="27342"/>
    <lineage>
        <taxon>Eukaryota</taxon>
        <taxon>Fungi</taxon>
        <taxon>Dikarya</taxon>
        <taxon>Basidiomycota</taxon>
        <taxon>Agaricomycotina</taxon>
        <taxon>Agaricomycetes</taxon>
        <taxon>Hymenochaetales</taxon>
        <taxon>Schizoporaceae</taxon>
        <taxon>Schizopora</taxon>
    </lineage>
</organism>
<proteinExistence type="inferred from homology"/>
<dbReference type="InterPro" id="IPR029704">
    <property type="entry name" value="STEEP-like"/>
</dbReference>
<dbReference type="Pfam" id="PF25809">
    <property type="entry name" value="STEEP1"/>
    <property type="match status" value="1"/>
</dbReference>
<accession>A0A0H2SFL2</accession>
<dbReference type="OrthoDB" id="418131at2759"/>